<sequence length="300" mass="31649">MKSILRSKVLAKDGVDPPSSVATGDTSILNFGGRTTPPRSENSSSPVTSQPPLQRGGCGENLAPTFTTHVKKLPIQTITLETASKARPCLNVKVGAGSLTTNVFPQACPAPLLSTPIKPGGCNPRGGQAEGYESLPPDKLTVKYQARGHVDVKENGKRTLFKDSPHFSSKCGKNDMSLSPCSGQGGMSSDMKDRVSGKSKWVLPTHAIYNFHNFDNVSKSAQGGKAPCSMPPMKGRQGGISSTTNNRKIHMPKKPQQTQATHACSKNVSEVEFGKGGTSKTMNKAMGGMSPTTGQGACHR</sequence>
<evidence type="ECO:0000313" key="2">
    <source>
        <dbReference type="EMBL" id="CAL1383928.1"/>
    </source>
</evidence>
<feature type="compositionally biased region" description="Polar residues" evidence="1">
    <location>
        <begin position="290"/>
        <end position="300"/>
    </location>
</feature>
<dbReference type="AlphaFoldDB" id="A0AAV2EDB4"/>
<proteinExistence type="predicted"/>
<name>A0AAV2EDB4_9ROSI</name>
<feature type="region of interest" description="Disordered" evidence="1">
    <location>
        <begin position="1"/>
        <end position="58"/>
    </location>
</feature>
<organism evidence="2 3">
    <name type="scientific">Linum trigynum</name>
    <dbReference type="NCBI Taxonomy" id="586398"/>
    <lineage>
        <taxon>Eukaryota</taxon>
        <taxon>Viridiplantae</taxon>
        <taxon>Streptophyta</taxon>
        <taxon>Embryophyta</taxon>
        <taxon>Tracheophyta</taxon>
        <taxon>Spermatophyta</taxon>
        <taxon>Magnoliopsida</taxon>
        <taxon>eudicotyledons</taxon>
        <taxon>Gunneridae</taxon>
        <taxon>Pentapetalae</taxon>
        <taxon>rosids</taxon>
        <taxon>fabids</taxon>
        <taxon>Malpighiales</taxon>
        <taxon>Linaceae</taxon>
        <taxon>Linum</taxon>
    </lineage>
</organism>
<dbReference type="EMBL" id="OZ034817">
    <property type="protein sequence ID" value="CAL1383928.1"/>
    <property type="molecule type" value="Genomic_DNA"/>
</dbReference>
<protein>
    <submittedName>
        <fullName evidence="2">Uncharacterized protein</fullName>
    </submittedName>
</protein>
<gene>
    <name evidence="2" type="ORF">LTRI10_LOCUS25167</name>
</gene>
<feature type="compositionally biased region" description="Polar residues" evidence="1">
    <location>
        <begin position="20"/>
        <end position="29"/>
    </location>
</feature>
<accession>A0AAV2EDB4</accession>
<reference evidence="2 3" key="1">
    <citation type="submission" date="2024-04" db="EMBL/GenBank/DDBJ databases">
        <authorList>
            <person name="Fracassetti M."/>
        </authorList>
    </citation>
    <scope>NUCLEOTIDE SEQUENCE [LARGE SCALE GENOMIC DNA]</scope>
</reference>
<evidence type="ECO:0000256" key="1">
    <source>
        <dbReference type="SAM" id="MobiDB-lite"/>
    </source>
</evidence>
<feature type="compositionally biased region" description="Polar residues" evidence="1">
    <location>
        <begin position="37"/>
        <end position="52"/>
    </location>
</feature>
<dbReference type="Proteomes" id="UP001497516">
    <property type="component" value="Chromosome 4"/>
</dbReference>
<feature type="region of interest" description="Disordered" evidence="1">
    <location>
        <begin position="222"/>
        <end position="246"/>
    </location>
</feature>
<keyword evidence="3" id="KW-1185">Reference proteome</keyword>
<evidence type="ECO:0000313" key="3">
    <source>
        <dbReference type="Proteomes" id="UP001497516"/>
    </source>
</evidence>
<feature type="region of interest" description="Disordered" evidence="1">
    <location>
        <begin position="272"/>
        <end position="300"/>
    </location>
</feature>